<evidence type="ECO:0000259" key="3">
    <source>
        <dbReference type="SMART" id="SM00906"/>
    </source>
</evidence>
<feature type="region of interest" description="Disordered" evidence="2">
    <location>
        <begin position="475"/>
        <end position="512"/>
    </location>
</feature>
<protein>
    <recommendedName>
        <fullName evidence="3">Xylanolytic transcriptional activator regulatory domain-containing protein</fullName>
    </recommendedName>
</protein>
<name>A0ABR1I4T9_9HYPO</name>
<dbReference type="CDD" id="cd12148">
    <property type="entry name" value="fungal_TF_MHR"/>
    <property type="match status" value="1"/>
</dbReference>
<dbReference type="Proteomes" id="UP001498421">
    <property type="component" value="Unassembled WGS sequence"/>
</dbReference>
<evidence type="ECO:0000256" key="1">
    <source>
        <dbReference type="ARBA" id="ARBA00023242"/>
    </source>
</evidence>
<feature type="compositionally biased region" description="Low complexity" evidence="2">
    <location>
        <begin position="481"/>
        <end position="491"/>
    </location>
</feature>
<sequence>MAPTQPPTLDNSDYYLRLAEQRLVAWSPEQTDAPALPRRETLIGAETMRHLIQQRRLGSPGGVLAALNEEYWMKVLLVYEEEVGIQYPFLDVEILRREMMAVKNNVSRCNVGARKDHKQDRIEDMAITIHAIVSTLADPTAIEIANPAAEEIFAGAVGRTQLNGANKEELIVLILCSIYFFLSDREVLAWRGIGIVMRLLQELTCHGSDTMRAGSSSELLQDVGEKLYWVAYTLDHRWSFGTGLPFAVQDSDINHHPSFTDDSVSCAYLKYMVAYSNIASEVRRSILDASLSLPATSASTRDFLNFRVVQWKRNLPRKLQFGGVNDKFDPAQDNRGEYKLRLLLHLRANQMRTVIHRKSAVQSEPGKFDPSSLNDMAEIAQDTIRILIGLARETDIYHAQHRTFNHFLETALSSLLLIICSAGAEQRVSCLEDVVEAMNLVKQLSAQSPITRRLGDKLQGIRDVVENIQAQGQELPRSPARLLTPETTSTSRETRELPLDPALSDTTGHQGFDASIQTPDLPLDMAHTQEAMLSSIFSPLQDASLQRGLGTALPAGFDMSQAVEILEGDFRAVHFPELSEILKDYENFGF</sequence>
<dbReference type="Pfam" id="PF04082">
    <property type="entry name" value="Fungal_trans"/>
    <property type="match status" value="1"/>
</dbReference>
<keyword evidence="1" id="KW-0539">Nucleus</keyword>
<dbReference type="PANTHER" id="PTHR46910:SF13">
    <property type="entry name" value="SPECIFIC TRANSCRIPTION FACTOR, PUTATIVE (AFU_ORTHOLOGUE AFUA_4G06190)-RELATED"/>
    <property type="match status" value="1"/>
</dbReference>
<dbReference type="EMBL" id="JAZAVK010000046">
    <property type="protein sequence ID" value="KAK7428030.1"/>
    <property type="molecule type" value="Genomic_DNA"/>
</dbReference>
<evidence type="ECO:0000256" key="2">
    <source>
        <dbReference type="SAM" id="MobiDB-lite"/>
    </source>
</evidence>
<comment type="caution">
    <text evidence="4">The sequence shown here is derived from an EMBL/GenBank/DDBJ whole genome shotgun (WGS) entry which is preliminary data.</text>
</comment>
<reference evidence="4 5" key="1">
    <citation type="journal article" date="2025" name="Microbiol. Resour. Announc.">
        <title>Draft genome sequences for Neonectria magnoliae and Neonectria punicea, canker pathogens of Liriodendron tulipifera and Acer saccharum in West Virginia.</title>
        <authorList>
            <person name="Petronek H.M."/>
            <person name="Kasson M.T."/>
            <person name="Metheny A.M."/>
            <person name="Stauder C.M."/>
            <person name="Lovett B."/>
            <person name="Lynch S.C."/>
            <person name="Garnas J.R."/>
            <person name="Kasson L.R."/>
            <person name="Stajich J.E."/>
        </authorList>
    </citation>
    <scope>NUCLEOTIDE SEQUENCE [LARGE SCALE GENOMIC DNA]</scope>
    <source>
        <strain evidence="4 5">NRRL 64651</strain>
    </source>
</reference>
<keyword evidence="5" id="KW-1185">Reference proteome</keyword>
<proteinExistence type="predicted"/>
<accession>A0ABR1I4T9</accession>
<gene>
    <name evidence="4" type="ORF">QQZ08_005461</name>
</gene>
<dbReference type="InterPro" id="IPR050987">
    <property type="entry name" value="AtrR-like"/>
</dbReference>
<dbReference type="InterPro" id="IPR007219">
    <property type="entry name" value="XnlR_reg_dom"/>
</dbReference>
<evidence type="ECO:0000313" key="5">
    <source>
        <dbReference type="Proteomes" id="UP001498421"/>
    </source>
</evidence>
<dbReference type="SMART" id="SM00906">
    <property type="entry name" value="Fungal_trans"/>
    <property type="match status" value="1"/>
</dbReference>
<dbReference type="PANTHER" id="PTHR46910">
    <property type="entry name" value="TRANSCRIPTION FACTOR PDR1"/>
    <property type="match status" value="1"/>
</dbReference>
<feature type="domain" description="Xylanolytic transcriptional activator regulatory" evidence="3">
    <location>
        <begin position="189"/>
        <end position="263"/>
    </location>
</feature>
<evidence type="ECO:0000313" key="4">
    <source>
        <dbReference type="EMBL" id="KAK7428030.1"/>
    </source>
</evidence>
<organism evidence="4 5">
    <name type="scientific">Neonectria magnoliae</name>
    <dbReference type="NCBI Taxonomy" id="2732573"/>
    <lineage>
        <taxon>Eukaryota</taxon>
        <taxon>Fungi</taxon>
        <taxon>Dikarya</taxon>
        <taxon>Ascomycota</taxon>
        <taxon>Pezizomycotina</taxon>
        <taxon>Sordariomycetes</taxon>
        <taxon>Hypocreomycetidae</taxon>
        <taxon>Hypocreales</taxon>
        <taxon>Nectriaceae</taxon>
        <taxon>Neonectria</taxon>
    </lineage>
</organism>